<gene>
    <name evidence="2" type="ORF">TOL_3118</name>
</gene>
<feature type="transmembrane region" description="Helical" evidence="1">
    <location>
        <begin position="68"/>
        <end position="95"/>
    </location>
</feature>
<keyword evidence="1" id="KW-1133">Transmembrane helix</keyword>
<sequence length="99" mass="10868">MGFRWGCLSAYIAMSIGCIVVANSTGSLCIAKSEIEVPLNGVVVSLHLLLFTRLVAKLDPNFSRIRGSNILTILFMWLLMLVTTISFIVVSPIVFDVFC</sequence>
<protein>
    <submittedName>
        <fullName evidence="2">Uncharacterized protein</fullName>
    </submittedName>
</protein>
<dbReference type="HOGENOM" id="CLU_2319160_0_0_6"/>
<keyword evidence="3" id="KW-1185">Reference proteome</keyword>
<evidence type="ECO:0000256" key="1">
    <source>
        <dbReference type="SAM" id="Phobius"/>
    </source>
</evidence>
<proteinExistence type="predicted"/>
<feature type="transmembrane region" description="Helical" evidence="1">
    <location>
        <begin position="7"/>
        <end position="25"/>
    </location>
</feature>
<accession>M5DVE9</accession>
<feature type="transmembrane region" description="Helical" evidence="1">
    <location>
        <begin position="37"/>
        <end position="56"/>
    </location>
</feature>
<dbReference type="KEGG" id="tol:TOL_3118"/>
<dbReference type="PROSITE" id="PS51257">
    <property type="entry name" value="PROKAR_LIPOPROTEIN"/>
    <property type="match status" value="1"/>
</dbReference>
<organism evidence="2 3">
    <name type="scientific">Thalassolituus oleivorans MIL-1</name>
    <dbReference type="NCBI Taxonomy" id="1298593"/>
    <lineage>
        <taxon>Bacteria</taxon>
        <taxon>Pseudomonadati</taxon>
        <taxon>Pseudomonadota</taxon>
        <taxon>Gammaproteobacteria</taxon>
        <taxon>Oceanospirillales</taxon>
        <taxon>Oceanospirillaceae</taxon>
        <taxon>Thalassolituus</taxon>
    </lineage>
</organism>
<dbReference type="EMBL" id="HF680312">
    <property type="protein sequence ID" value="CCU73514.1"/>
    <property type="molecule type" value="Genomic_DNA"/>
</dbReference>
<name>M5DVE9_9GAMM</name>
<keyword evidence="1" id="KW-0472">Membrane</keyword>
<evidence type="ECO:0000313" key="3">
    <source>
        <dbReference type="Proteomes" id="UP000011866"/>
    </source>
</evidence>
<keyword evidence="1" id="KW-0812">Transmembrane</keyword>
<dbReference type="Proteomes" id="UP000011866">
    <property type="component" value="Chromosome"/>
</dbReference>
<dbReference type="AlphaFoldDB" id="M5DVE9"/>
<reference evidence="2 3" key="1">
    <citation type="journal article" date="2013" name="Genome Announc.">
        <title>Genome Sequence of Thalassolituus oleivorans MIL-1 (DSM 14913T).</title>
        <authorList>
            <person name="Golyshin P.N."/>
            <person name="Werner J."/>
            <person name="Chernikova T.N."/>
            <person name="Tran H."/>
            <person name="Ferrer M."/>
            <person name="Yakimov M.M."/>
            <person name="Teeling H."/>
            <person name="Golyshina O.V."/>
        </authorList>
    </citation>
    <scope>NUCLEOTIDE SEQUENCE [LARGE SCALE GENOMIC DNA]</scope>
    <source>
        <strain evidence="2 3">MIL-1</strain>
    </source>
</reference>
<evidence type="ECO:0000313" key="2">
    <source>
        <dbReference type="EMBL" id="CCU73514.1"/>
    </source>
</evidence>